<dbReference type="Proteomes" id="UP000749559">
    <property type="component" value="Unassembled WGS sequence"/>
</dbReference>
<accession>A0A8J1T631</accession>
<dbReference type="EMBL" id="CAIIXF020000005">
    <property type="protein sequence ID" value="CAH1784611.1"/>
    <property type="molecule type" value="Genomic_DNA"/>
</dbReference>
<dbReference type="GO" id="GO:0007076">
    <property type="term" value="P:mitotic chromosome condensation"/>
    <property type="evidence" value="ECO:0007669"/>
    <property type="project" value="InterPro"/>
</dbReference>
<dbReference type="Pfam" id="PF12719">
    <property type="entry name" value="Cnd3"/>
    <property type="match status" value="1"/>
</dbReference>
<keyword evidence="3" id="KW-0158">Chromosome</keyword>
<evidence type="ECO:0000256" key="1">
    <source>
        <dbReference type="ARBA" id="ARBA00004286"/>
    </source>
</evidence>
<keyword evidence="7" id="KW-0131">Cell cycle</keyword>
<evidence type="ECO:0000313" key="10">
    <source>
        <dbReference type="EMBL" id="CAH1784611.1"/>
    </source>
</evidence>
<dbReference type="Pfam" id="PF02151">
    <property type="entry name" value="UVR"/>
    <property type="match status" value="1"/>
</dbReference>
<dbReference type="Pfam" id="PF20168">
    <property type="entry name" value="PDS5"/>
    <property type="match status" value="1"/>
</dbReference>
<comment type="subcellular location">
    <subcellularLocation>
        <location evidence="1">Chromosome</location>
    </subcellularLocation>
</comment>
<feature type="compositionally biased region" description="Low complexity" evidence="9">
    <location>
        <begin position="1147"/>
        <end position="1163"/>
    </location>
</feature>
<feature type="region of interest" description="Disordered" evidence="9">
    <location>
        <begin position="666"/>
        <end position="699"/>
    </location>
</feature>
<feature type="region of interest" description="Disordered" evidence="9">
    <location>
        <begin position="927"/>
        <end position="1191"/>
    </location>
</feature>
<keyword evidence="6" id="KW-0226">DNA condensation</keyword>
<proteinExistence type="inferred from homology"/>
<feature type="non-terminal residue" evidence="10">
    <location>
        <position position="1191"/>
    </location>
</feature>
<dbReference type="GO" id="GO:0000793">
    <property type="term" value="C:condensed chromosome"/>
    <property type="evidence" value="ECO:0007669"/>
    <property type="project" value="TreeGrafter"/>
</dbReference>
<dbReference type="GO" id="GO:0000796">
    <property type="term" value="C:condensin complex"/>
    <property type="evidence" value="ECO:0007669"/>
    <property type="project" value="InterPro"/>
</dbReference>
<dbReference type="AlphaFoldDB" id="A0A8J1T631"/>
<keyword evidence="11" id="KW-1185">Reference proteome</keyword>
<reference evidence="10" key="1">
    <citation type="submission" date="2022-03" db="EMBL/GenBank/DDBJ databases">
        <authorList>
            <person name="Martin C."/>
        </authorList>
    </citation>
    <scope>NUCLEOTIDE SEQUENCE</scope>
</reference>
<evidence type="ECO:0000256" key="7">
    <source>
        <dbReference type="ARBA" id="ARBA00023306"/>
    </source>
</evidence>
<dbReference type="InterPro" id="IPR025977">
    <property type="entry name" value="Cnd3_C"/>
</dbReference>
<organism evidence="10 11">
    <name type="scientific">Owenia fusiformis</name>
    <name type="common">Polychaete worm</name>
    <dbReference type="NCBI Taxonomy" id="6347"/>
    <lineage>
        <taxon>Eukaryota</taxon>
        <taxon>Metazoa</taxon>
        <taxon>Spiralia</taxon>
        <taxon>Lophotrochozoa</taxon>
        <taxon>Annelida</taxon>
        <taxon>Polychaeta</taxon>
        <taxon>Sedentaria</taxon>
        <taxon>Canalipalpata</taxon>
        <taxon>Sabellida</taxon>
        <taxon>Oweniida</taxon>
        <taxon>Oweniidae</taxon>
        <taxon>Owenia</taxon>
    </lineage>
</organism>
<evidence type="ECO:0000256" key="8">
    <source>
        <dbReference type="SAM" id="Coils"/>
    </source>
</evidence>
<evidence type="ECO:0000256" key="5">
    <source>
        <dbReference type="ARBA" id="ARBA00022776"/>
    </source>
</evidence>
<dbReference type="OrthoDB" id="27187at2759"/>
<sequence length="1191" mass="132377">MVKQTLKDIFTECQRGLQSHGKLIKSLKKIYDSMNLDDFWNEFQGLLKYSMIVFKREPAVERTLDFVAKFTTSLSVQAKENEKPEEAKEGEEQSLAEEMEEENKLLLKLFGFLLESHNARDRAVRFRCCQMINKLLNNLGENAQIDDDLYDKVYESMLRRLRDKFPIVRVQAVTALARLQDPQDKDCPVIEAYLFLLGSDPNPDVRRAVLSYIACSTKTLPAILERTRDAKESVRKLAYQVIAEKVHIKALTIAQRVRLLQDGLNDRTDLVKDACKGKLLQSWLRVWGGNVLDLLKCLDVENSMETCQIALKALFEKIPVEELVQNFDLVNEQSVLEFKKLSPESVLYWRCLCEHIKSLGDSAEEQLDKILPNGTAFCSYIESVRSTMKENISSNTDENMDQELINEYILHQLLTLAGVLDLSDEVGRKSLNKLIREMLVCTTTSHTLVEPLILRLHTIHPDDNLRISNLVEVISEIRQPITTIEDSMSADEQRKLDLKLAGVRVELNQLREELDDCIKNQEFGKAAEIKARITELDASKASILDEGVPKTQEIREEKNDPGTLLKCLTITTCMLQDVSMKSLSPTLQTLMETLILPCIPNEDPAVRNQAVKALGLSCLLSKDTARAHLLLFMQISRVDACEVQITALHVIFDLLHTFGMESFDVDEDEEENAEDVELPKEEADERSEVESTTSSTEKMHAGKTTKSILSILIGLLDEEGTEIRTAAAEGLAKLLLSGRVLSSKLLSRLILLWYNPVTEGDSHLRHCLGAFFPMFAFAGRSNQELVAECFTPTLRTLFNAPATSPLAEVNVNNVSELLVQLTSAKHLMNNNNSALLQETSLHDDIAIRVCNDILEEPNSFNVRNLCKILNSLELTPTNATNNKDLKVLADQMVAEVKDKQCAKTLEKFQKSLTDMISLNESQIERSVQEVNKDKQVESVTTNQDEEPEAERNEAAEDKDNQKKDAEEDQSTGTQVEAKSVEEGETEPDEGVPTAVEASKDDATEPVEVEKDAPLESSQESDTYKTADDGNDSSSSESPARKTARKTPSRKGKGEPETATPGSVTRRSSRLSKSNTPAPSPVSTSTIATLSSQKTGSKLKTNADSKTKKVPPKNDSKSTPKGNTKAAAKPTVPKTGPKAAVRSSTTGAAKSAPAPVSKAANKPAPELEEGESDSEDVFSPTTVTPLRRSSRK</sequence>
<comment type="caution">
    <text evidence="10">The sequence shown here is derived from an EMBL/GenBank/DDBJ whole genome shotgun (WGS) entry which is preliminary data.</text>
</comment>
<evidence type="ECO:0000256" key="2">
    <source>
        <dbReference type="ARBA" id="ARBA00006533"/>
    </source>
</evidence>
<dbReference type="InterPro" id="IPR016024">
    <property type="entry name" value="ARM-type_fold"/>
</dbReference>
<comment type="similarity">
    <text evidence="2">Belongs to the CND3 (condensin subunit 3) family.</text>
</comment>
<feature type="compositionally biased region" description="Basic and acidic residues" evidence="9">
    <location>
        <begin position="997"/>
        <end position="1013"/>
    </location>
</feature>
<feature type="coiled-coil region" evidence="8">
    <location>
        <begin position="493"/>
        <end position="520"/>
    </location>
</feature>
<dbReference type="InterPro" id="IPR027165">
    <property type="entry name" value="CND3"/>
</dbReference>
<dbReference type="InterPro" id="IPR001943">
    <property type="entry name" value="UVR_dom"/>
</dbReference>
<dbReference type="Gene3D" id="1.25.10.10">
    <property type="entry name" value="Leucine-rich Repeat Variant"/>
    <property type="match status" value="2"/>
</dbReference>
<dbReference type="GO" id="GO:0005737">
    <property type="term" value="C:cytoplasm"/>
    <property type="evidence" value="ECO:0007669"/>
    <property type="project" value="TreeGrafter"/>
</dbReference>
<keyword evidence="8" id="KW-0175">Coiled coil</keyword>
<dbReference type="PANTHER" id="PTHR14418:SF5">
    <property type="entry name" value="CONDENSIN COMPLEX SUBUNIT 3"/>
    <property type="match status" value="1"/>
</dbReference>
<dbReference type="PANTHER" id="PTHR14418">
    <property type="entry name" value="CONDENSIN COMPLEX SUBUNIT 3-RELATED"/>
    <property type="match status" value="1"/>
</dbReference>
<feature type="compositionally biased region" description="Basic and acidic residues" evidence="9">
    <location>
        <begin position="927"/>
        <end position="936"/>
    </location>
</feature>
<name>A0A8J1T631_OWEFU</name>
<gene>
    <name evidence="10" type="ORF">OFUS_LOCUS10778</name>
</gene>
<evidence type="ECO:0000256" key="3">
    <source>
        <dbReference type="ARBA" id="ARBA00022454"/>
    </source>
</evidence>
<keyword evidence="5" id="KW-0498">Mitosis</keyword>
<feature type="compositionally biased region" description="Acidic residues" evidence="9">
    <location>
        <begin position="1165"/>
        <end position="1175"/>
    </location>
</feature>
<dbReference type="SUPFAM" id="SSF48371">
    <property type="entry name" value="ARM repeat"/>
    <property type="match status" value="1"/>
</dbReference>
<evidence type="ECO:0000256" key="6">
    <source>
        <dbReference type="ARBA" id="ARBA00023067"/>
    </source>
</evidence>
<evidence type="ECO:0000256" key="4">
    <source>
        <dbReference type="ARBA" id="ARBA00022618"/>
    </source>
</evidence>
<evidence type="ECO:0000256" key="9">
    <source>
        <dbReference type="SAM" id="MobiDB-lite"/>
    </source>
</evidence>
<dbReference type="GO" id="GO:0051301">
    <property type="term" value="P:cell division"/>
    <property type="evidence" value="ECO:0007669"/>
    <property type="project" value="UniProtKB-KW"/>
</dbReference>
<feature type="compositionally biased region" description="Basic residues" evidence="9">
    <location>
        <begin position="1041"/>
        <end position="1050"/>
    </location>
</feature>
<evidence type="ECO:0000313" key="11">
    <source>
        <dbReference type="Proteomes" id="UP000749559"/>
    </source>
</evidence>
<protein>
    <submittedName>
        <fullName evidence="10">Uncharacterized protein</fullName>
    </submittedName>
</protein>
<feature type="compositionally biased region" description="Basic and acidic residues" evidence="9">
    <location>
        <begin position="677"/>
        <end position="689"/>
    </location>
</feature>
<feature type="compositionally biased region" description="Polar residues" evidence="9">
    <location>
        <begin position="1059"/>
        <end position="1099"/>
    </location>
</feature>
<keyword evidence="4" id="KW-0132">Cell division</keyword>
<feature type="compositionally biased region" description="Acidic residues" evidence="9">
    <location>
        <begin position="666"/>
        <end position="676"/>
    </location>
</feature>
<feature type="compositionally biased region" description="Basic and acidic residues" evidence="9">
    <location>
        <begin position="949"/>
        <end position="965"/>
    </location>
</feature>
<dbReference type="InterPro" id="IPR011989">
    <property type="entry name" value="ARM-like"/>
</dbReference>
<feature type="compositionally biased region" description="Basic and acidic residues" evidence="9">
    <location>
        <begin position="1100"/>
        <end position="1117"/>
    </location>
</feature>